<dbReference type="InterPro" id="IPR043128">
    <property type="entry name" value="Rev_trsase/Diguanyl_cyclase"/>
</dbReference>
<dbReference type="GO" id="GO:0052621">
    <property type="term" value="F:diguanylate cyclase activity"/>
    <property type="evidence" value="ECO:0007669"/>
    <property type="project" value="UniProtKB-EC"/>
</dbReference>
<name>A0ABZ2Y9W2_9FIRM</name>
<reference evidence="4 5" key="1">
    <citation type="submission" date="2023-03" db="EMBL/GenBank/DDBJ databases">
        <title>Novel Species.</title>
        <authorList>
            <person name="Ma S."/>
        </authorList>
    </citation>
    <scope>NUCLEOTIDE SEQUENCE [LARGE SCALE GENOMIC DNA]</scope>
    <source>
        <strain evidence="4 5">LIND6LT2</strain>
    </source>
</reference>
<keyword evidence="4" id="KW-0548">Nucleotidyltransferase</keyword>
<dbReference type="RefSeq" id="WP_341877759.1">
    <property type="nucleotide sequence ID" value="NZ_CP121687.1"/>
</dbReference>
<accession>A0ABZ2Y9W2</accession>
<dbReference type="SMART" id="SM00267">
    <property type="entry name" value="GGDEF"/>
    <property type="match status" value="1"/>
</dbReference>
<evidence type="ECO:0000259" key="1">
    <source>
        <dbReference type="PROSITE" id="PS50112"/>
    </source>
</evidence>
<dbReference type="InterPro" id="IPR013767">
    <property type="entry name" value="PAS_fold"/>
</dbReference>
<dbReference type="NCBIfam" id="TIGR00254">
    <property type="entry name" value="GGDEF"/>
    <property type="match status" value="1"/>
</dbReference>
<dbReference type="PROSITE" id="PS50113">
    <property type="entry name" value="PAC"/>
    <property type="match status" value="2"/>
</dbReference>
<sequence>MLSKDSEIFNRVDWFLNVFNNISDFVFLMKVNGDEDFRYLFMNESAKSFTGLTDEAIGRTVHEMMPKNVADLIVQQYKYAIEQKQCITYEDYAVSSSSDSDTTEHLEYFESKITPLFSEAGDCTHIIAVVRDITERKMKEKALKESEEKYRLIADNMTDLVSIIDVNGKITYASPSHQNILGHAPENYVGECIFNYIHPSEIEEVRNQFQDMHIAQKTTTLEFRHIHSDHSWLWLEGKISLVLDDDGNAKHFLLVAREVMERKLFEEKLRYLAFHDTLTDLPNRRLFKTKLVQWINEANKFGQMIAVMYLDIDRFKQVNDTLGHDIGDKLLCQFSQRIKACLRKSDILARLGGDEFCILLMINQKNDAINIAKRIINDIQAKWKIESYEFITTSSIGIAFYEDGLDDETLLKRADIALYHAKESGRNTFQVYS</sequence>
<feature type="domain" description="PAS" evidence="1">
    <location>
        <begin position="146"/>
        <end position="210"/>
    </location>
</feature>
<dbReference type="PANTHER" id="PTHR44757:SF2">
    <property type="entry name" value="BIOFILM ARCHITECTURE MAINTENANCE PROTEIN MBAA"/>
    <property type="match status" value="1"/>
</dbReference>
<dbReference type="PROSITE" id="PS50112">
    <property type="entry name" value="PAS"/>
    <property type="match status" value="1"/>
</dbReference>
<feature type="domain" description="PAC" evidence="2">
    <location>
        <begin position="90"/>
        <end position="145"/>
    </location>
</feature>
<dbReference type="NCBIfam" id="TIGR00229">
    <property type="entry name" value="sensory_box"/>
    <property type="match status" value="2"/>
</dbReference>
<dbReference type="InterPro" id="IPR013656">
    <property type="entry name" value="PAS_4"/>
</dbReference>
<protein>
    <submittedName>
        <fullName evidence="4">Diguanylate cyclase</fullName>
        <ecNumber evidence="4">2.7.7.65</ecNumber>
    </submittedName>
</protein>
<proteinExistence type="predicted"/>
<dbReference type="SMART" id="SM00086">
    <property type="entry name" value="PAC"/>
    <property type="match status" value="2"/>
</dbReference>
<dbReference type="Pfam" id="PF00990">
    <property type="entry name" value="GGDEF"/>
    <property type="match status" value="1"/>
</dbReference>
<keyword evidence="5" id="KW-1185">Reference proteome</keyword>
<evidence type="ECO:0000313" key="5">
    <source>
        <dbReference type="Proteomes" id="UP001486565"/>
    </source>
</evidence>
<dbReference type="PANTHER" id="PTHR44757">
    <property type="entry name" value="DIGUANYLATE CYCLASE DGCP"/>
    <property type="match status" value="1"/>
</dbReference>
<dbReference type="Pfam" id="PF00989">
    <property type="entry name" value="PAS"/>
    <property type="match status" value="1"/>
</dbReference>
<evidence type="ECO:0000313" key="4">
    <source>
        <dbReference type="EMBL" id="WZL70802.1"/>
    </source>
</evidence>
<dbReference type="InterPro" id="IPR001610">
    <property type="entry name" value="PAC"/>
</dbReference>
<dbReference type="InterPro" id="IPR029787">
    <property type="entry name" value="Nucleotide_cyclase"/>
</dbReference>
<dbReference type="Proteomes" id="UP001486565">
    <property type="component" value="Chromosome"/>
</dbReference>
<evidence type="ECO:0000259" key="2">
    <source>
        <dbReference type="PROSITE" id="PS50113"/>
    </source>
</evidence>
<dbReference type="InterPro" id="IPR000700">
    <property type="entry name" value="PAS-assoc_C"/>
</dbReference>
<dbReference type="Pfam" id="PF08448">
    <property type="entry name" value="PAS_4"/>
    <property type="match status" value="1"/>
</dbReference>
<dbReference type="CDD" id="cd01949">
    <property type="entry name" value="GGDEF"/>
    <property type="match status" value="1"/>
</dbReference>
<dbReference type="SMART" id="SM00091">
    <property type="entry name" value="PAS"/>
    <property type="match status" value="2"/>
</dbReference>
<organism evidence="4 5">
    <name type="scientific">Defluviitalea saccharophila</name>
    <dbReference type="NCBI Taxonomy" id="879970"/>
    <lineage>
        <taxon>Bacteria</taxon>
        <taxon>Bacillati</taxon>
        <taxon>Bacillota</taxon>
        <taxon>Clostridia</taxon>
        <taxon>Lachnospirales</taxon>
        <taxon>Defluviitaleaceae</taxon>
        <taxon>Defluviitalea</taxon>
    </lineage>
</organism>
<dbReference type="SUPFAM" id="SSF55073">
    <property type="entry name" value="Nucleotide cyclase"/>
    <property type="match status" value="1"/>
</dbReference>
<dbReference type="InterPro" id="IPR052155">
    <property type="entry name" value="Biofilm_reg_signaling"/>
</dbReference>
<dbReference type="InterPro" id="IPR035965">
    <property type="entry name" value="PAS-like_dom_sf"/>
</dbReference>
<dbReference type="InterPro" id="IPR000014">
    <property type="entry name" value="PAS"/>
</dbReference>
<dbReference type="PROSITE" id="PS50887">
    <property type="entry name" value="GGDEF"/>
    <property type="match status" value="1"/>
</dbReference>
<keyword evidence="4" id="KW-0808">Transferase</keyword>
<dbReference type="Gene3D" id="3.30.70.270">
    <property type="match status" value="1"/>
</dbReference>
<evidence type="ECO:0000259" key="3">
    <source>
        <dbReference type="PROSITE" id="PS50887"/>
    </source>
</evidence>
<dbReference type="CDD" id="cd00130">
    <property type="entry name" value="PAS"/>
    <property type="match status" value="2"/>
</dbReference>
<dbReference type="EMBL" id="CP121687">
    <property type="protein sequence ID" value="WZL70802.1"/>
    <property type="molecule type" value="Genomic_DNA"/>
</dbReference>
<dbReference type="InterPro" id="IPR000160">
    <property type="entry name" value="GGDEF_dom"/>
</dbReference>
<dbReference type="EC" id="2.7.7.65" evidence="4"/>
<feature type="domain" description="PAC" evidence="2">
    <location>
        <begin position="219"/>
        <end position="271"/>
    </location>
</feature>
<dbReference type="SUPFAM" id="SSF55785">
    <property type="entry name" value="PYP-like sensor domain (PAS domain)"/>
    <property type="match status" value="2"/>
</dbReference>
<feature type="domain" description="GGDEF" evidence="3">
    <location>
        <begin position="303"/>
        <end position="433"/>
    </location>
</feature>
<gene>
    <name evidence="4" type="ORF">QBE51_04580</name>
</gene>
<dbReference type="Gene3D" id="3.30.450.20">
    <property type="entry name" value="PAS domain"/>
    <property type="match status" value="2"/>
</dbReference>